<dbReference type="Proteomes" id="UP000001058">
    <property type="component" value="Unassembled WGS sequence"/>
</dbReference>
<dbReference type="RefSeq" id="XP_002954915.1">
    <property type="nucleotide sequence ID" value="XM_002954869.1"/>
</dbReference>
<dbReference type="PROSITE" id="PS50086">
    <property type="entry name" value="TBC_RABGAP"/>
    <property type="match status" value="1"/>
</dbReference>
<feature type="domain" description="Rab-GAP TBC" evidence="1">
    <location>
        <begin position="61"/>
        <end position="258"/>
    </location>
</feature>
<dbReference type="EMBL" id="GL378367">
    <property type="protein sequence ID" value="EFJ44114.1"/>
    <property type="molecule type" value="Genomic_DNA"/>
</dbReference>
<organism evidence="3">
    <name type="scientific">Volvox carteri f. nagariensis</name>
    <dbReference type="NCBI Taxonomy" id="3068"/>
    <lineage>
        <taxon>Eukaryota</taxon>
        <taxon>Viridiplantae</taxon>
        <taxon>Chlorophyta</taxon>
        <taxon>core chlorophytes</taxon>
        <taxon>Chlorophyceae</taxon>
        <taxon>CS clade</taxon>
        <taxon>Chlamydomonadales</taxon>
        <taxon>Volvocaceae</taxon>
        <taxon>Volvox</taxon>
    </lineage>
</organism>
<gene>
    <name evidence="2" type="ORF">VOLCADRAFT_106585</name>
</gene>
<dbReference type="InterPro" id="IPR000195">
    <property type="entry name" value="Rab-GAP-TBC_dom"/>
</dbReference>
<dbReference type="GeneID" id="9621599"/>
<dbReference type="OrthoDB" id="294251at2759"/>
<dbReference type="SMART" id="SM00164">
    <property type="entry name" value="TBC"/>
    <property type="match status" value="1"/>
</dbReference>
<dbReference type="Gene3D" id="1.10.472.80">
    <property type="entry name" value="Ypt/Rab-GAP domain of gyp1p, domain 3"/>
    <property type="match status" value="1"/>
</dbReference>
<dbReference type="Pfam" id="PF00566">
    <property type="entry name" value="RabGAP-TBC"/>
    <property type="match status" value="1"/>
</dbReference>
<dbReference type="GO" id="GO:0031267">
    <property type="term" value="F:small GTPase binding"/>
    <property type="evidence" value="ECO:0007669"/>
    <property type="project" value="TreeGrafter"/>
</dbReference>
<dbReference type="InterPro" id="IPR050302">
    <property type="entry name" value="Rab_GAP_TBC_domain"/>
</dbReference>
<dbReference type="InParanoid" id="D8U8C8"/>
<name>D8U8C8_VOLCA</name>
<dbReference type="STRING" id="3068.D8U8C8"/>
<evidence type="ECO:0000313" key="3">
    <source>
        <dbReference type="Proteomes" id="UP000001058"/>
    </source>
</evidence>
<evidence type="ECO:0000313" key="2">
    <source>
        <dbReference type="EMBL" id="EFJ44114.1"/>
    </source>
</evidence>
<dbReference type="AlphaFoldDB" id="D8U8C8"/>
<sequence length="387" mass="41687">MAIVARGFPGLTFGTTPWSATDSTKRTPAKESGLARCWQSFDFSDSSKVTPTIKEEVRRHGFPQSIRADAYFFLSGGSILQRQYPPGAYNALAASTSNLSDDAIYSVEDDVGNARVLFKDTRLFSTAKGAEVLSRIIFAYIQHNPACGYFKGLASIAALLLTAFGKEREEQAFWTLVALLERRLFPSTNGQVPAGARTDVQVLQLLLAQKLPALVTLLTKFGADAMDTFCYTWFSTAFTRVLPYEVVLRIWDCVVVEGPKVSLRVAMALIKMCSSSVQSCTNIEVLCRVVESRLSRFQDANALLSVAFRGLGSLSSTAVDAARTRASASLQRSHSAHPTPLSAGASSNAMCSLSTSSGGSSNSSSRTLLKQVSIWPSPKTSGILSTA</sequence>
<dbReference type="PANTHER" id="PTHR47219">
    <property type="entry name" value="RAB GTPASE-ACTIVATING PROTEIN 1-LIKE"/>
    <property type="match status" value="1"/>
</dbReference>
<dbReference type="SUPFAM" id="SSF47923">
    <property type="entry name" value="Ypt/Rab-GAP domain of gyp1p"/>
    <property type="match status" value="2"/>
</dbReference>
<protein>
    <recommendedName>
        <fullName evidence="1">Rab-GAP TBC domain-containing protein</fullName>
    </recommendedName>
</protein>
<proteinExistence type="predicted"/>
<keyword evidence="3" id="KW-1185">Reference proteome</keyword>
<dbReference type="GO" id="GO:0005096">
    <property type="term" value="F:GTPase activator activity"/>
    <property type="evidence" value="ECO:0007669"/>
    <property type="project" value="TreeGrafter"/>
</dbReference>
<dbReference type="eggNOG" id="KOG2058">
    <property type="taxonomic scope" value="Eukaryota"/>
</dbReference>
<dbReference type="KEGG" id="vcn:VOLCADRAFT_106585"/>
<accession>D8U8C8</accession>
<dbReference type="InterPro" id="IPR035969">
    <property type="entry name" value="Rab-GAP_TBC_sf"/>
</dbReference>
<evidence type="ECO:0000259" key="1">
    <source>
        <dbReference type="PROSITE" id="PS50086"/>
    </source>
</evidence>
<dbReference type="Gene3D" id="1.10.8.270">
    <property type="entry name" value="putative rabgap domain of human tbc1 domain family member 14 like domains"/>
    <property type="match status" value="1"/>
</dbReference>
<reference evidence="2 3" key="1">
    <citation type="journal article" date="2010" name="Science">
        <title>Genomic analysis of organismal complexity in the multicellular green alga Volvox carteri.</title>
        <authorList>
            <person name="Prochnik S.E."/>
            <person name="Umen J."/>
            <person name="Nedelcu A.M."/>
            <person name="Hallmann A."/>
            <person name="Miller S.M."/>
            <person name="Nishii I."/>
            <person name="Ferris P."/>
            <person name="Kuo A."/>
            <person name="Mitros T."/>
            <person name="Fritz-Laylin L.K."/>
            <person name="Hellsten U."/>
            <person name="Chapman J."/>
            <person name="Simakov O."/>
            <person name="Rensing S.A."/>
            <person name="Terry A."/>
            <person name="Pangilinan J."/>
            <person name="Kapitonov V."/>
            <person name="Jurka J."/>
            <person name="Salamov A."/>
            <person name="Shapiro H."/>
            <person name="Schmutz J."/>
            <person name="Grimwood J."/>
            <person name="Lindquist E."/>
            <person name="Lucas S."/>
            <person name="Grigoriev I.V."/>
            <person name="Schmitt R."/>
            <person name="Kirk D."/>
            <person name="Rokhsar D.S."/>
        </authorList>
    </citation>
    <scope>NUCLEOTIDE SEQUENCE [LARGE SCALE GENOMIC DNA]</scope>
    <source>
        <strain evidence="3">f. Nagariensis / Eve</strain>
    </source>
</reference>
<dbReference type="PANTHER" id="PTHR47219:SF20">
    <property type="entry name" value="TBC1 DOMAIN FAMILY MEMBER 2B"/>
    <property type="match status" value="1"/>
</dbReference>